<comment type="similarity">
    <text evidence="1">Belongs to the sulfatase family.</text>
</comment>
<evidence type="ECO:0000259" key="5">
    <source>
        <dbReference type="Pfam" id="PF00884"/>
    </source>
</evidence>
<feature type="transmembrane region" description="Helical" evidence="4">
    <location>
        <begin position="164"/>
        <end position="184"/>
    </location>
</feature>
<reference evidence="6 7" key="1">
    <citation type="submission" date="2015-08" db="EMBL/GenBank/DDBJ databases">
        <authorList>
            <person name="Babu N.S."/>
            <person name="Beckwith C.J."/>
            <person name="Beseler K.G."/>
            <person name="Brison A."/>
            <person name="Carone J.V."/>
            <person name="Caskin T.P."/>
            <person name="Diamond M."/>
            <person name="Durham M.E."/>
            <person name="Foxe J.M."/>
            <person name="Go M."/>
            <person name="Henderson B.A."/>
            <person name="Jones I.B."/>
            <person name="McGettigan J.A."/>
            <person name="Micheletti S.J."/>
            <person name="Nasrallah M.E."/>
            <person name="Ortiz D."/>
            <person name="Piller C.R."/>
            <person name="Privatt S.R."/>
            <person name="Schneider S.L."/>
            <person name="Sharp S."/>
            <person name="Smith T.C."/>
            <person name="Stanton J.D."/>
            <person name="Ullery H.E."/>
            <person name="Wilson R.J."/>
            <person name="Serrano M.G."/>
            <person name="Buck G."/>
            <person name="Lee V."/>
            <person name="Wang Y."/>
            <person name="Carvalho R."/>
            <person name="Voegtly L."/>
            <person name="Shi R."/>
            <person name="Duckworth R."/>
            <person name="Johnson A."/>
            <person name="Loviza R."/>
            <person name="Walstead R."/>
            <person name="Shah Z."/>
            <person name="Kiflezghi M."/>
            <person name="Wade K."/>
            <person name="Ball S.L."/>
            <person name="Bradley K.W."/>
            <person name="Asai D.J."/>
            <person name="Bowman C.A."/>
            <person name="Russell D.A."/>
            <person name="Pope W.H."/>
            <person name="Jacobs-Sera D."/>
            <person name="Hendrix R.W."/>
            <person name="Hatfull G.F."/>
        </authorList>
    </citation>
    <scope>NUCLEOTIDE SEQUENCE [LARGE SCALE GENOMIC DNA]</scope>
    <source>
        <strain evidence="6 7">DSM 27648</strain>
    </source>
</reference>
<dbReference type="PANTHER" id="PTHR42693:SF53">
    <property type="entry name" value="ENDO-4-O-SULFATASE"/>
    <property type="match status" value="1"/>
</dbReference>
<feature type="transmembrane region" description="Helical" evidence="4">
    <location>
        <begin position="191"/>
        <end position="208"/>
    </location>
</feature>
<dbReference type="SUPFAM" id="SSF53649">
    <property type="entry name" value="Alkaline phosphatase-like"/>
    <property type="match status" value="1"/>
</dbReference>
<keyword evidence="4" id="KW-1133">Transmembrane helix</keyword>
<evidence type="ECO:0000313" key="6">
    <source>
        <dbReference type="EMBL" id="AKV02359.1"/>
    </source>
</evidence>
<dbReference type="InterPro" id="IPR017850">
    <property type="entry name" value="Alkaline_phosphatase_core_sf"/>
</dbReference>
<keyword evidence="2" id="KW-0378">Hydrolase</keyword>
<gene>
    <name evidence="6" type="ORF">AKJ09_09022</name>
</gene>
<dbReference type="KEGG" id="llu:AKJ09_09022"/>
<keyword evidence="4" id="KW-0812">Transmembrane</keyword>
<organism evidence="6 7">
    <name type="scientific">Labilithrix luteola</name>
    <dbReference type="NCBI Taxonomy" id="1391654"/>
    <lineage>
        <taxon>Bacteria</taxon>
        <taxon>Pseudomonadati</taxon>
        <taxon>Myxococcota</taxon>
        <taxon>Polyangia</taxon>
        <taxon>Polyangiales</taxon>
        <taxon>Labilitrichaceae</taxon>
        <taxon>Labilithrix</taxon>
    </lineage>
</organism>
<dbReference type="InterPro" id="IPR011989">
    <property type="entry name" value="ARM-like"/>
</dbReference>
<sequence>MRSTDFTRRVLDVGGILATWAGLLVVENFVIALAYDKQFAGTWEMSHARWQLSPVGLAAALPLAILFVGLGQLVRARRAAILAGLAALAGALVAFGVSTGRHMANPIVRGGFVLVLAAMAGAITLAVVRRLPLEKTGRVAFLAGLVGLGAWLADALVLPRLYPAFHLGLFAITLGAWATTWVYTRSTLAKLPLAVTGLVLVLAALVWAPRGARTVSTDDNLRRVLVEHAPLLGRAVVVAGRLAPPPPLDDVDLPELANTSAILQGSHGTRALDWTGKDIVLLTVDALRADHLSSYGYGRPTSPNIDRLAARGVRFDRAYCPTPHTSYSISSMMTGTYMRPLLAMGAGEKAETWADHLRRYGYRTAAFYPPAVFFIDAHRFTELRDRSLGFEYKKEEFARPELRRAQIERYLANAKADKPLFLWVHLFEPHEPYEAHAEHPFSGNETVDAYDSEIATADALVGDIVSLVEARRPGATFVFTADHGEEFGDHGGRYHGTSVYEEQVRVPLIIAGKGIEPRVVEAPVQTIDLLPTTLAALDIPMPARVRGRDLGPLVVGKAASDEQGLAFAETDDYTLLARKSDRLVCARKIGACTLFDIATDPTEQRPVVDRPARVQELKRLTAAIERENGKHEASALPEALRRGLQGDREAAEDVAPLLDDARVDIRRAAARCAFGLKAPEMSAQLQRAFAKDEDGEVRTWSALALARLGEAAGGPVKERVDGVLAGHDARMRTAAALALAEKGDARGEDALVARWDAAFLPTSRERGELDEARELLAAFSNVRARSAVLPLVRSLEDVRLRPYVVETLAAIGDLRAKEALLSTFTTERYVNVRPKEALALLKVGAREELRAPLARFAGVPEVMHAAVAVARDAGLLERSKGGWTAPAGAPPKTVDASLTVSGEGPARLLVLVGEGPGTLSVKVGGENVDGQPQGNVWVAELTRDPGSRVEVHLEHPDGIQAAWLVRRAPEIPPPPPRAWLPDAGADPLDDGPDGGL</sequence>
<dbReference type="RefSeq" id="WP_146653290.1">
    <property type="nucleotide sequence ID" value="NZ_CP012333.1"/>
</dbReference>
<evidence type="ECO:0000256" key="4">
    <source>
        <dbReference type="SAM" id="Phobius"/>
    </source>
</evidence>
<dbReference type="EMBL" id="CP012333">
    <property type="protein sequence ID" value="AKV02359.1"/>
    <property type="molecule type" value="Genomic_DNA"/>
</dbReference>
<feature type="region of interest" description="Disordered" evidence="3">
    <location>
        <begin position="970"/>
        <end position="996"/>
    </location>
</feature>
<dbReference type="CDD" id="cd16148">
    <property type="entry name" value="sulfatase_like"/>
    <property type="match status" value="1"/>
</dbReference>
<feature type="domain" description="Sulfatase N-terminal" evidence="5">
    <location>
        <begin position="278"/>
        <end position="539"/>
    </location>
</feature>
<accession>A0A0K1Q9E9</accession>
<feature type="transmembrane region" description="Helical" evidence="4">
    <location>
        <begin position="12"/>
        <end position="35"/>
    </location>
</feature>
<name>A0A0K1Q9E9_9BACT</name>
<feature type="transmembrane region" description="Helical" evidence="4">
    <location>
        <begin position="55"/>
        <end position="74"/>
    </location>
</feature>
<dbReference type="SUPFAM" id="SSF48371">
    <property type="entry name" value="ARM repeat"/>
    <property type="match status" value="1"/>
</dbReference>
<evidence type="ECO:0000313" key="7">
    <source>
        <dbReference type="Proteomes" id="UP000064967"/>
    </source>
</evidence>
<dbReference type="STRING" id="1391654.AKJ09_09022"/>
<dbReference type="OrthoDB" id="5500422at2"/>
<evidence type="ECO:0000256" key="1">
    <source>
        <dbReference type="ARBA" id="ARBA00008779"/>
    </source>
</evidence>
<feature type="compositionally biased region" description="Acidic residues" evidence="3">
    <location>
        <begin position="987"/>
        <end position="996"/>
    </location>
</feature>
<dbReference type="InterPro" id="IPR050738">
    <property type="entry name" value="Sulfatase"/>
</dbReference>
<dbReference type="PANTHER" id="PTHR42693">
    <property type="entry name" value="ARYLSULFATASE FAMILY MEMBER"/>
    <property type="match status" value="1"/>
</dbReference>
<dbReference type="Gene3D" id="1.25.10.10">
    <property type="entry name" value="Leucine-rich Repeat Variant"/>
    <property type="match status" value="1"/>
</dbReference>
<dbReference type="Proteomes" id="UP000064967">
    <property type="component" value="Chromosome"/>
</dbReference>
<feature type="transmembrane region" description="Helical" evidence="4">
    <location>
        <begin position="81"/>
        <end position="101"/>
    </location>
</feature>
<keyword evidence="4" id="KW-0472">Membrane</keyword>
<dbReference type="InterPro" id="IPR000917">
    <property type="entry name" value="Sulfatase_N"/>
</dbReference>
<dbReference type="InterPro" id="IPR016024">
    <property type="entry name" value="ARM-type_fold"/>
</dbReference>
<feature type="transmembrane region" description="Helical" evidence="4">
    <location>
        <begin position="139"/>
        <end position="158"/>
    </location>
</feature>
<dbReference type="GO" id="GO:0004065">
    <property type="term" value="F:arylsulfatase activity"/>
    <property type="evidence" value="ECO:0007669"/>
    <property type="project" value="TreeGrafter"/>
</dbReference>
<proteinExistence type="inferred from homology"/>
<dbReference type="AlphaFoldDB" id="A0A0K1Q9E9"/>
<protein>
    <submittedName>
        <fullName evidence="6">Choline-sulfatase</fullName>
    </submittedName>
</protein>
<evidence type="ECO:0000256" key="3">
    <source>
        <dbReference type="SAM" id="MobiDB-lite"/>
    </source>
</evidence>
<feature type="transmembrane region" description="Helical" evidence="4">
    <location>
        <begin position="107"/>
        <end position="127"/>
    </location>
</feature>
<keyword evidence="7" id="KW-1185">Reference proteome</keyword>
<evidence type="ECO:0000256" key="2">
    <source>
        <dbReference type="ARBA" id="ARBA00022801"/>
    </source>
</evidence>
<dbReference type="Gene3D" id="3.40.720.10">
    <property type="entry name" value="Alkaline Phosphatase, subunit A"/>
    <property type="match status" value="1"/>
</dbReference>
<dbReference type="Pfam" id="PF00884">
    <property type="entry name" value="Sulfatase"/>
    <property type="match status" value="1"/>
</dbReference>